<comment type="similarity">
    <text evidence="1">Belongs to the membrane fusion protein (MFP) (TC 8.A.1) family.</text>
</comment>
<feature type="coiled-coil region" evidence="2">
    <location>
        <begin position="163"/>
        <end position="190"/>
    </location>
</feature>
<name>A0A364Y449_9BACT</name>
<evidence type="ECO:0000256" key="2">
    <source>
        <dbReference type="SAM" id="Coils"/>
    </source>
</evidence>
<proteinExistence type="inferred from homology"/>
<sequence>MKRTAYNHLSVIALVALLAACAPDKKEKLKELKTKQAELNKEIVALEKEIEAENPDSADAKVKKKEVSITEVAPKPFDHYIQTQGRVEAENNVAVTAQSPGVVTQVYVKEGQQVSKGQVLAQTENSMIIQGIEAQKAQLDLATAVFQRQKNLWDQKIGTEVQFLQAKSNKEALERQIASQQQQLEMTKIKSPIAGTVDQVVAKAGEAVSPGMPAFRVVNVSDLKVVAEISEAYINQVKLGNKVIVQIPELKKDITSKVTFVGKTINSLSRTFTVEVKLDSRSEFRPNMTGVIKLVYQTAQDAITIPVSVVQEIKGEKVVYIAETNGKQTVARKKVVTVDGVFNGVAQVQGLGSGDKVITFGYQGLNDGEFIKI</sequence>
<organism evidence="6 7">
    <name type="scientific">Pseudochryseolinea flava</name>
    <dbReference type="NCBI Taxonomy" id="2059302"/>
    <lineage>
        <taxon>Bacteria</taxon>
        <taxon>Pseudomonadati</taxon>
        <taxon>Bacteroidota</taxon>
        <taxon>Cytophagia</taxon>
        <taxon>Cytophagales</taxon>
        <taxon>Fulvivirgaceae</taxon>
        <taxon>Pseudochryseolinea</taxon>
    </lineage>
</organism>
<evidence type="ECO:0000259" key="5">
    <source>
        <dbReference type="Pfam" id="PF25973"/>
    </source>
</evidence>
<dbReference type="Gene3D" id="2.40.50.100">
    <property type="match status" value="1"/>
</dbReference>
<dbReference type="GO" id="GO:0015562">
    <property type="term" value="F:efflux transmembrane transporter activity"/>
    <property type="evidence" value="ECO:0007669"/>
    <property type="project" value="TreeGrafter"/>
</dbReference>
<dbReference type="Gene3D" id="1.10.287.470">
    <property type="entry name" value="Helix hairpin bin"/>
    <property type="match status" value="1"/>
</dbReference>
<dbReference type="SUPFAM" id="SSF111369">
    <property type="entry name" value="HlyD-like secretion proteins"/>
    <property type="match status" value="1"/>
</dbReference>
<dbReference type="Pfam" id="PF25893">
    <property type="entry name" value="HH_CzcB"/>
    <property type="match status" value="1"/>
</dbReference>
<feature type="domain" description="CzcB-like alpha-helical hairpin" evidence="3">
    <location>
        <begin position="134"/>
        <end position="185"/>
    </location>
</feature>
<dbReference type="PANTHER" id="PTHR30469">
    <property type="entry name" value="MULTIDRUG RESISTANCE PROTEIN MDTA"/>
    <property type="match status" value="1"/>
</dbReference>
<keyword evidence="7" id="KW-1185">Reference proteome</keyword>
<feature type="domain" description="CzcB-like barrel-sandwich hybrid" evidence="5">
    <location>
        <begin position="93"/>
        <end position="218"/>
    </location>
</feature>
<evidence type="ECO:0000313" key="6">
    <source>
        <dbReference type="EMBL" id="RAW01637.1"/>
    </source>
</evidence>
<dbReference type="Gene3D" id="2.40.420.20">
    <property type="match status" value="1"/>
</dbReference>
<dbReference type="RefSeq" id="WP_112746377.1">
    <property type="nucleotide sequence ID" value="NZ_QMFY01000003.1"/>
</dbReference>
<reference evidence="6 7" key="1">
    <citation type="submission" date="2018-06" db="EMBL/GenBank/DDBJ databases">
        <title>Chryseolinea flavus sp. nov., a member of the phylum Bacteroidetes isolated from soil.</title>
        <authorList>
            <person name="Li Y."/>
            <person name="Wang J."/>
        </authorList>
    </citation>
    <scope>NUCLEOTIDE SEQUENCE [LARGE SCALE GENOMIC DNA]</scope>
    <source>
        <strain evidence="6 7">SDU1-6</strain>
    </source>
</reference>
<feature type="domain" description="CusB-like beta-barrel" evidence="4">
    <location>
        <begin position="225"/>
        <end position="295"/>
    </location>
</feature>
<keyword evidence="2" id="KW-0175">Coiled coil</keyword>
<protein>
    <submittedName>
        <fullName evidence="6">Efflux RND transporter periplasmic adaptor subunit</fullName>
    </submittedName>
</protein>
<dbReference type="AlphaFoldDB" id="A0A364Y449"/>
<dbReference type="PROSITE" id="PS51257">
    <property type="entry name" value="PROKAR_LIPOPROTEIN"/>
    <property type="match status" value="1"/>
</dbReference>
<dbReference type="EMBL" id="QMFY01000003">
    <property type="protein sequence ID" value="RAW01637.1"/>
    <property type="molecule type" value="Genomic_DNA"/>
</dbReference>
<dbReference type="InterPro" id="IPR058648">
    <property type="entry name" value="HH_CzcB-like"/>
</dbReference>
<evidence type="ECO:0000259" key="3">
    <source>
        <dbReference type="Pfam" id="PF25893"/>
    </source>
</evidence>
<accession>A0A364Y449</accession>
<dbReference type="PANTHER" id="PTHR30469:SF15">
    <property type="entry name" value="HLYD FAMILY OF SECRETION PROTEINS"/>
    <property type="match status" value="1"/>
</dbReference>
<dbReference type="Gene3D" id="2.40.30.170">
    <property type="match status" value="1"/>
</dbReference>
<dbReference type="GO" id="GO:1990281">
    <property type="term" value="C:efflux pump complex"/>
    <property type="evidence" value="ECO:0007669"/>
    <property type="project" value="TreeGrafter"/>
</dbReference>
<dbReference type="Pfam" id="PF25954">
    <property type="entry name" value="Beta-barrel_RND_2"/>
    <property type="match status" value="1"/>
</dbReference>
<dbReference type="Proteomes" id="UP000251889">
    <property type="component" value="Unassembled WGS sequence"/>
</dbReference>
<feature type="coiled-coil region" evidence="2">
    <location>
        <begin position="22"/>
        <end position="49"/>
    </location>
</feature>
<dbReference type="InterPro" id="IPR006143">
    <property type="entry name" value="RND_pump_MFP"/>
</dbReference>
<evidence type="ECO:0000259" key="4">
    <source>
        <dbReference type="Pfam" id="PF25954"/>
    </source>
</evidence>
<dbReference type="InterPro" id="IPR058647">
    <property type="entry name" value="BSH_CzcB-like"/>
</dbReference>
<dbReference type="InterPro" id="IPR058792">
    <property type="entry name" value="Beta-barrel_RND_2"/>
</dbReference>
<dbReference type="OrthoDB" id="9806939at2"/>
<comment type="caution">
    <text evidence="6">The sequence shown here is derived from an EMBL/GenBank/DDBJ whole genome shotgun (WGS) entry which is preliminary data.</text>
</comment>
<gene>
    <name evidence="6" type="ORF">DQQ10_08250</name>
</gene>
<dbReference type="NCBIfam" id="TIGR01730">
    <property type="entry name" value="RND_mfp"/>
    <property type="match status" value="1"/>
</dbReference>
<dbReference type="Pfam" id="PF25973">
    <property type="entry name" value="BSH_CzcB"/>
    <property type="match status" value="1"/>
</dbReference>
<evidence type="ECO:0000313" key="7">
    <source>
        <dbReference type="Proteomes" id="UP000251889"/>
    </source>
</evidence>
<evidence type="ECO:0000256" key="1">
    <source>
        <dbReference type="ARBA" id="ARBA00009477"/>
    </source>
</evidence>